<feature type="region of interest" description="Disordered" evidence="1">
    <location>
        <begin position="210"/>
        <end position="267"/>
    </location>
</feature>
<gene>
    <name evidence="2" type="ORF">ACRE_059330</name>
</gene>
<name>A0A086T1R6_HAPC1</name>
<sequence length="724" mass="80617">MAISRVFTASPPEDAASSYPVDAFRPSTRPRRHTSVDSTRRPNRLYRAKSVSNVPDSTDDFQRRLYDPLYAPHLQRRTARKDGVTGLVEFLKTHEPPPDNFMSIPEDGADGERGRWLKWANMAKRRKSARRAPPQIQLPDTAVSGTTIGGHRHIAITIPMEALPLGERPRSQYPVHSQQELRGKSPALSPARSPVRTVVNDKGVVTVLKTVSEDREASSSPMGRTASGAYSQTRSLPRTPSRGDRGTIQGYHTAPPSRGSSFLYPADHGYRRDSLHARPSPAGVSSALPSRVSSMANRTLHQHISIDGMLSQHETAGMRPTTSPNMGQGQVNDEMKVAAGDDWPLKRNKCVQMTPSPSTANGEPAEETGTISKESGATILRENPLGSRHDDSCPPTPTSVRSRQGRVRDRKRRDVEALRNLKRPQQQDDDSDECEPAKSQPTLSPIRVVVNVEPDVTPSPSRSPSTPSLTDSWSRHESEADWETGDRVVTEKPRGVDDVAEPTPPQSPRSSRCMKHRSLDRASLSRRREWRATREQERKLKEMRAAVRVKAEELAGAVPDELHDNPHTLDKEILRLYEAYREHRFRDMERRVRRLERNGDVWLRALLPVLNNLNSSMASSGQEGVGERAYMSDDEPAAASRPGYERMSVPIRRANSSHGAPRDDRAMQTRHPLNLNKMDVDSRRGSVDSDGMTGLDTIEPLMRELAGAARLRQMRTGAALLSPY</sequence>
<dbReference type="AlphaFoldDB" id="A0A086T1R6"/>
<reference evidence="3" key="1">
    <citation type="journal article" date="2014" name="Genome Announc.">
        <title>Genome sequence and annotation of Acremonium chrysogenum, producer of the beta-lactam antibiotic cephalosporin C.</title>
        <authorList>
            <person name="Terfehr D."/>
            <person name="Dahlmann T.A."/>
            <person name="Specht T."/>
            <person name="Zadra I."/>
            <person name="Kuernsteiner H."/>
            <person name="Kueck U."/>
        </authorList>
    </citation>
    <scope>NUCLEOTIDE SEQUENCE [LARGE SCALE GENOMIC DNA]</scope>
    <source>
        <strain evidence="3">ATCC 11550 / CBS 779.69 / DSM 880 / IAM 14645 / JCM 23072 / IMI 49137</strain>
    </source>
</reference>
<dbReference type="EMBL" id="JPKY01000072">
    <property type="protein sequence ID" value="KFH43298.1"/>
    <property type="molecule type" value="Genomic_DNA"/>
</dbReference>
<keyword evidence="3" id="KW-1185">Reference proteome</keyword>
<accession>A0A086T1R6</accession>
<proteinExistence type="predicted"/>
<evidence type="ECO:0000256" key="1">
    <source>
        <dbReference type="SAM" id="MobiDB-lite"/>
    </source>
</evidence>
<feature type="region of interest" description="Disordered" evidence="1">
    <location>
        <begin position="352"/>
        <end position="518"/>
    </location>
</feature>
<evidence type="ECO:0000313" key="3">
    <source>
        <dbReference type="Proteomes" id="UP000029964"/>
    </source>
</evidence>
<dbReference type="Proteomes" id="UP000029964">
    <property type="component" value="Unassembled WGS sequence"/>
</dbReference>
<feature type="compositionally biased region" description="Polar residues" evidence="1">
    <location>
        <begin position="352"/>
        <end position="361"/>
    </location>
</feature>
<protein>
    <submittedName>
        <fullName evidence="2">Uncharacterized protein</fullName>
    </submittedName>
</protein>
<feature type="compositionally biased region" description="Polar residues" evidence="1">
    <location>
        <begin position="218"/>
        <end position="238"/>
    </location>
</feature>
<feature type="region of interest" description="Disordered" evidence="1">
    <location>
        <begin position="618"/>
        <end position="670"/>
    </location>
</feature>
<evidence type="ECO:0000313" key="2">
    <source>
        <dbReference type="EMBL" id="KFH43298.1"/>
    </source>
</evidence>
<feature type="region of interest" description="Disordered" evidence="1">
    <location>
        <begin position="167"/>
        <end position="196"/>
    </location>
</feature>
<comment type="caution">
    <text evidence="2">The sequence shown here is derived from an EMBL/GenBank/DDBJ whole genome shotgun (WGS) entry which is preliminary data.</text>
</comment>
<feature type="compositionally biased region" description="Low complexity" evidence="1">
    <location>
        <begin position="458"/>
        <end position="472"/>
    </location>
</feature>
<feature type="compositionally biased region" description="Basic and acidic residues" evidence="1">
    <location>
        <begin position="473"/>
        <end position="497"/>
    </location>
</feature>
<feature type="region of interest" description="Disordered" evidence="1">
    <location>
        <begin position="1"/>
        <end position="56"/>
    </location>
</feature>
<dbReference type="HOGENOM" id="CLU_009310_0_0_1"/>
<organism evidence="2 3">
    <name type="scientific">Hapsidospora chrysogenum (strain ATCC 11550 / CBS 779.69 / DSM 880 / IAM 14645 / JCM 23072 / IMI 49137)</name>
    <name type="common">Acremonium chrysogenum</name>
    <dbReference type="NCBI Taxonomy" id="857340"/>
    <lineage>
        <taxon>Eukaryota</taxon>
        <taxon>Fungi</taxon>
        <taxon>Dikarya</taxon>
        <taxon>Ascomycota</taxon>
        <taxon>Pezizomycotina</taxon>
        <taxon>Sordariomycetes</taxon>
        <taxon>Hypocreomycetidae</taxon>
        <taxon>Hypocreales</taxon>
        <taxon>Bionectriaceae</taxon>
        <taxon>Hapsidospora</taxon>
    </lineage>
</organism>
<dbReference type="OrthoDB" id="5417386at2759"/>